<dbReference type="InterPro" id="IPR050390">
    <property type="entry name" value="C5-Methyltransferase"/>
</dbReference>
<dbReference type="GO" id="GO:0044027">
    <property type="term" value="P:negative regulation of gene expression via chromosomal CpG island methylation"/>
    <property type="evidence" value="ECO:0007669"/>
    <property type="project" value="TreeGrafter"/>
</dbReference>
<dbReference type="GO" id="GO:0032259">
    <property type="term" value="P:methylation"/>
    <property type="evidence" value="ECO:0007669"/>
    <property type="project" value="UniProtKB-KW"/>
</dbReference>
<dbReference type="InterPro" id="IPR029063">
    <property type="entry name" value="SAM-dependent_MTases_sf"/>
</dbReference>
<evidence type="ECO:0000256" key="3">
    <source>
        <dbReference type="ARBA" id="ARBA00022679"/>
    </source>
</evidence>
<organism evidence="7 8">
    <name type="scientific">Bacillus wiedmannii</name>
    <dbReference type="NCBI Taxonomy" id="1890302"/>
    <lineage>
        <taxon>Bacteria</taxon>
        <taxon>Bacillati</taxon>
        <taxon>Bacillota</taxon>
        <taxon>Bacilli</taxon>
        <taxon>Bacillales</taxon>
        <taxon>Bacillaceae</taxon>
        <taxon>Bacillus</taxon>
        <taxon>Bacillus cereus group</taxon>
    </lineage>
</organism>
<dbReference type="AlphaFoldDB" id="A0A1G7D9Q6"/>
<keyword evidence="4 6" id="KW-0949">S-adenosyl-L-methionine</keyword>
<evidence type="ECO:0000256" key="5">
    <source>
        <dbReference type="ARBA" id="ARBA00022747"/>
    </source>
</evidence>
<evidence type="ECO:0000313" key="8">
    <source>
        <dbReference type="Proteomes" id="UP000183507"/>
    </source>
</evidence>
<dbReference type="EMBL" id="FMZR01000023">
    <property type="protein sequence ID" value="SDE48243.1"/>
    <property type="molecule type" value="Genomic_DNA"/>
</dbReference>
<keyword evidence="5" id="KW-0680">Restriction system</keyword>
<evidence type="ECO:0000256" key="1">
    <source>
        <dbReference type="ARBA" id="ARBA00011975"/>
    </source>
</evidence>
<dbReference type="PANTHER" id="PTHR10629">
    <property type="entry name" value="CYTOSINE-SPECIFIC METHYLTRANSFERASE"/>
    <property type="match status" value="1"/>
</dbReference>
<dbReference type="GO" id="GO:0009307">
    <property type="term" value="P:DNA restriction-modification system"/>
    <property type="evidence" value="ECO:0007669"/>
    <property type="project" value="UniProtKB-KW"/>
</dbReference>
<dbReference type="Pfam" id="PF00145">
    <property type="entry name" value="DNA_methylase"/>
    <property type="match status" value="2"/>
</dbReference>
<dbReference type="Gene3D" id="3.90.120.10">
    <property type="entry name" value="DNA Methylase, subunit A, domain 2"/>
    <property type="match status" value="1"/>
</dbReference>
<protein>
    <recommendedName>
        <fullName evidence="1">DNA (cytosine-5-)-methyltransferase</fullName>
        <ecNumber evidence="1">2.1.1.37</ecNumber>
    </recommendedName>
</protein>
<dbReference type="EC" id="2.1.1.37" evidence="1"/>
<evidence type="ECO:0000313" key="7">
    <source>
        <dbReference type="EMBL" id="SDE48243.1"/>
    </source>
</evidence>
<dbReference type="PRINTS" id="PR00105">
    <property type="entry name" value="C5METTRFRASE"/>
</dbReference>
<evidence type="ECO:0000256" key="6">
    <source>
        <dbReference type="PROSITE-ProRule" id="PRU01016"/>
    </source>
</evidence>
<evidence type="ECO:0000256" key="2">
    <source>
        <dbReference type="ARBA" id="ARBA00022603"/>
    </source>
</evidence>
<dbReference type="GO" id="GO:0003677">
    <property type="term" value="F:DNA binding"/>
    <property type="evidence" value="ECO:0007669"/>
    <property type="project" value="TreeGrafter"/>
</dbReference>
<name>A0A1G7D9Q6_9BACI</name>
<comment type="similarity">
    <text evidence="6">Belongs to the class I-like SAM-binding methyltransferase superfamily. C5-methyltransferase family.</text>
</comment>
<keyword evidence="2 6" id="KW-0489">Methyltransferase</keyword>
<dbReference type="PROSITE" id="PS51679">
    <property type="entry name" value="SAM_MT_C5"/>
    <property type="match status" value="1"/>
</dbReference>
<evidence type="ECO:0000256" key="4">
    <source>
        <dbReference type="ARBA" id="ARBA00022691"/>
    </source>
</evidence>
<dbReference type="PROSITE" id="PS00095">
    <property type="entry name" value="C5_MTASE_2"/>
    <property type="match status" value="1"/>
</dbReference>
<dbReference type="InterPro" id="IPR031303">
    <property type="entry name" value="C5_meth_CS"/>
</dbReference>
<dbReference type="GO" id="GO:0003886">
    <property type="term" value="F:DNA (cytosine-5-)-methyltransferase activity"/>
    <property type="evidence" value="ECO:0007669"/>
    <property type="project" value="UniProtKB-EC"/>
</dbReference>
<dbReference type="InterPro" id="IPR001525">
    <property type="entry name" value="C5_MeTfrase"/>
</dbReference>
<accession>A0A1G7D9Q6</accession>
<sequence length="602" mass="69801">MYVLERYEYKVRNNIDENLEEKYKIIDLFAGAGGLSNGFEQTGKFEIVGAVEINKEAVETYICNHQNNKDIIIKPKNSEISDISSIDFNEFIMQKGIDPSETVVIGGPPCQGFSNANRQKNYLISGNNQLVKEYARAIDTVRPVAFLMENVKTMSSPTHKFFVTEYVEDSICRYSSEQHLSDISGDEEPFWQEDELILLETDKVEYENLLNQILNVTCVQPFITSEMELSRIRSVVRKLKRKKLYNPIGLKEKKELKEIQKIIKSLSEYKFGELEDEERLVNIINETVESFKKLTQGNNTSNEETLASLQGFVEINQLLRYLRELEEERIVKLGDPLVLVDQKLKVIVKVNSYNIVVYLEKFFKHLGYEVAKGTVHSNDYFVPQKRQRFMVLGIKSSATQYKEIKFPERYTQIDFTVRDAIGDLECITPAKSTESHKVDYNIELNNTVMQHYYRSGMNDNVIYNHINTDSEPLSQQRFEEIKRTDGKNFHSLSSELKDVSYTDASRTQNTVYLRLNYDTPSPTVINVRKSMWQHPTKAMALSIREAARLQSFKDNYIFKGSKDRQYQQIGNAVPPLMARAIAEKMLHYLGEEPNRYLKDDFE</sequence>
<dbReference type="Proteomes" id="UP000183507">
    <property type="component" value="Unassembled WGS sequence"/>
</dbReference>
<gene>
    <name evidence="7" type="ORF">SAMN04487767_12336</name>
</gene>
<keyword evidence="3 6" id="KW-0808">Transferase</keyword>
<reference evidence="8" key="1">
    <citation type="submission" date="2016-10" db="EMBL/GenBank/DDBJ databases">
        <authorList>
            <person name="Varghese N."/>
        </authorList>
    </citation>
    <scope>NUCLEOTIDE SEQUENCE [LARGE SCALE GENOMIC DNA]</scope>
    <source>
        <strain evidence="8">KPR-7A</strain>
    </source>
</reference>
<dbReference type="SUPFAM" id="SSF53335">
    <property type="entry name" value="S-adenosyl-L-methionine-dependent methyltransferases"/>
    <property type="match status" value="2"/>
</dbReference>
<dbReference type="Gene3D" id="3.40.50.150">
    <property type="entry name" value="Vaccinia Virus protein VP39"/>
    <property type="match status" value="2"/>
</dbReference>
<dbReference type="PANTHER" id="PTHR10629:SF52">
    <property type="entry name" value="DNA (CYTOSINE-5)-METHYLTRANSFERASE 1"/>
    <property type="match status" value="1"/>
</dbReference>
<feature type="active site" evidence="6">
    <location>
        <position position="110"/>
    </location>
</feature>
<proteinExistence type="inferred from homology"/>
<dbReference type="RefSeq" id="WP_074651615.1">
    <property type="nucleotide sequence ID" value="NZ_FMZR01000023.1"/>
</dbReference>